<gene>
    <name evidence="8" type="ORF">CYY_005685</name>
</gene>
<keyword evidence="3" id="KW-0677">Repeat</keyword>
<dbReference type="CDD" id="cd12335">
    <property type="entry name" value="RRM2_SF3B4"/>
    <property type="match status" value="1"/>
</dbReference>
<evidence type="ECO:0000256" key="1">
    <source>
        <dbReference type="ARBA" id="ARBA00004123"/>
    </source>
</evidence>
<protein>
    <recommendedName>
        <fullName evidence="7">RRM domain-containing protein</fullName>
    </recommendedName>
</protein>
<keyword evidence="4 6" id="KW-0694">RNA-binding</keyword>
<feature type="domain" description="RRM" evidence="7">
    <location>
        <begin position="98"/>
        <end position="177"/>
    </location>
</feature>
<dbReference type="InterPro" id="IPR000504">
    <property type="entry name" value="RRM_dom"/>
</dbReference>
<reference evidence="8" key="1">
    <citation type="submission" date="2020-01" db="EMBL/GenBank/DDBJ databases">
        <title>Development of genomics and gene disruption for Polysphondylium violaceum indicates a role for the polyketide synthase stlB in stalk morphogenesis.</title>
        <authorList>
            <person name="Narita B."/>
            <person name="Kawabe Y."/>
            <person name="Kin K."/>
            <person name="Saito T."/>
            <person name="Gibbs R."/>
            <person name="Kuspa A."/>
            <person name="Muzny D."/>
            <person name="Queller D."/>
            <person name="Richards S."/>
            <person name="Strassman J."/>
            <person name="Sucgang R."/>
            <person name="Worley K."/>
            <person name="Schaap P."/>
        </authorList>
    </citation>
    <scope>NUCLEOTIDE SEQUENCE</scope>
    <source>
        <strain evidence="8">QSvi11</strain>
    </source>
</reference>
<dbReference type="InterPro" id="IPR052084">
    <property type="entry name" value="SF3B4_spliceosome_assoc"/>
</dbReference>
<dbReference type="GO" id="GO:0071011">
    <property type="term" value="C:precatalytic spliceosome"/>
    <property type="evidence" value="ECO:0007669"/>
    <property type="project" value="TreeGrafter"/>
</dbReference>
<evidence type="ECO:0000256" key="2">
    <source>
        <dbReference type="ARBA" id="ARBA00008363"/>
    </source>
</evidence>
<feature type="domain" description="RRM" evidence="7">
    <location>
        <begin position="13"/>
        <end position="91"/>
    </location>
</feature>
<comment type="subcellular location">
    <subcellularLocation>
        <location evidence="1">Nucleus</location>
    </subcellularLocation>
</comment>
<dbReference type="Proteomes" id="UP000695562">
    <property type="component" value="Unassembled WGS sequence"/>
</dbReference>
<evidence type="ECO:0000259" key="7">
    <source>
        <dbReference type="PROSITE" id="PS50102"/>
    </source>
</evidence>
<proteinExistence type="inferred from homology"/>
<dbReference type="SUPFAM" id="SSF54928">
    <property type="entry name" value="RNA-binding domain, RBD"/>
    <property type="match status" value="1"/>
</dbReference>
<dbReference type="GO" id="GO:0005730">
    <property type="term" value="C:nucleolus"/>
    <property type="evidence" value="ECO:0007669"/>
    <property type="project" value="TreeGrafter"/>
</dbReference>
<keyword evidence="5" id="KW-0539">Nucleus</keyword>
<dbReference type="InterPro" id="IPR035979">
    <property type="entry name" value="RBD_domain_sf"/>
</dbReference>
<evidence type="ECO:0000256" key="4">
    <source>
        <dbReference type="ARBA" id="ARBA00022884"/>
    </source>
</evidence>
<dbReference type="PROSITE" id="PS50102">
    <property type="entry name" value="RRM"/>
    <property type="match status" value="2"/>
</dbReference>
<comment type="similarity">
    <text evidence="2">Belongs to the SF3B4 family.</text>
</comment>
<evidence type="ECO:0000256" key="3">
    <source>
        <dbReference type="ARBA" id="ARBA00022737"/>
    </source>
</evidence>
<dbReference type="InterPro" id="IPR012677">
    <property type="entry name" value="Nucleotide-bd_a/b_plait_sf"/>
</dbReference>
<evidence type="ECO:0000256" key="6">
    <source>
        <dbReference type="PROSITE-ProRule" id="PRU00176"/>
    </source>
</evidence>
<dbReference type="InterPro" id="IPR034159">
    <property type="entry name" value="SF3B4_RRM2"/>
</dbReference>
<comment type="caution">
    <text evidence="8">The sequence shown here is derived from an EMBL/GenBank/DDBJ whole genome shotgun (WGS) entry which is preliminary data.</text>
</comment>
<name>A0A8J4V3X4_9MYCE</name>
<evidence type="ECO:0000256" key="5">
    <source>
        <dbReference type="ARBA" id="ARBA00023242"/>
    </source>
</evidence>
<dbReference type="GO" id="GO:0048026">
    <property type="term" value="P:positive regulation of mRNA splicing, via spliceosome"/>
    <property type="evidence" value="ECO:0007669"/>
    <property type="project" value="TreeGrafter"/>
</dbReference>
<dbReference type="EMBL" id="AJWJ01000233">
    <property type="protein sequence ID" value="KAF2073007.1"/>
    <property type="molecule type" value="Genomic_DNA"/>
</dbReference>
<dbReference type="SMART" id="SM00360">
    <property type="entry name" value="RRM"/>
    <property type="match status" value="2"/>
</dbReference>
<dbReference type="OrthoDB" id="10259687at2759"/>
<dbReference type="InterPro" id="IPR034158">
    <property type="entry name" value="SF3B4_RRM1"/>
</dbReference>
<dbReference type="FunFam" id="3.30.70.330:FF:000505">
    <property type="entry name" value="Splicing factor 3B subunit 4"/>
    <property type="match status" value="1"/>
</dbReference>
<dbReference type="GO" id="GO:0003723">
    <property type="term" value="F:RNA binding"/>
    <property type="evidence" value="ECO:0007669"/>
    <property type="project" value="UniProtKB-UniRule"/>
</dbReference>
<dbReference type="Pfam" id="PF00076">
    <property type="entry name" value="RRM_1"/>
    <property type="match status" value="2"/>
</dbReference>
<dbReference type="Gene3D" id="3.30.70.330">
    <property type="match status" value="2"/>
</dbReference>
<dbReference type="CDD" id="cd12334">
    <property type="entry name" value="RRM1_SF3B4"/>
    <property type="match status" value="1"/>
</dbReference>
<evidence type="ECO:0000313" key="9">
    <source>
        <dbReference type="Proteomes" id="UP000695562"/>
    </source>
</evidence>
<dbReference type="PANTHER" id="PTHR48030:SF3">
    <property type="entry name" value="SPLICING FACTOR 3B SUBUNIT 4"/>
    <property type="match status" value="1"/>
</dbReference>
<accession>A0A8J4V3X4</accession>
<keyword evidence="9" id="KW-1185">Reference proteome</keyword>
<sequence>MASNLPQERNHDASLKVMDLDPMVTESLVMELFVQAAPVVKVFMPKDKLSQQHSGTAFVEFQSEADADYALRIMRFIKLYGKQIRIKKKNKDKIDVGANLFIGNLDQDVDERILDETFIQFGSLLSTPKIMRDPETGVSKGYGFVSYDNFAASDAAIEALDGQFLCNKPISVSYARKKDSTERHGSQAERIIAASRVPGAPMPPPQQPQYTVPTITSFTQQQSMNNINNMNNMPPPPPHAGMPNMMMMNPHQVYRNP</sequence>
<evidence type="ECO:0000313" key="8">
    <source>
        <dbReference type="EMBL" id="KAF2073007.1"/>
    </source>
</evidence>
<dbReference type="PANTHER" id="PTHR48030">
    <property type="entry name" value="SPLICING FACTOR 3B SUBUNIT 4"/>
    <property type="match status" value="1"/>
</dbReference>
<organism evidence="8 9">
    <name type="scientific">Polysphondylium violaceum</name>
    <dbReference type="NCBI Taxonomy" id="133409"/>
    <lineage>
        <taxon>Eukaryota</taxon>
        <taxon>Amoebozoa</taxon>
        <taxon>Evosea</taxon>
        <taxon>Eumycetozoa</taxon>
        <taxon>Dictyostelia</taxon>
        <taxon>Dictyosteliales</taxon>
        <taxon>Dictyosteliaceae</taxon>
        <taxon>Polysphondylium</taxon>
    </lineage>
</organism>
<dbReference type="AlphaFoldDB" id="A0A8J4V3X4"/>
<dbReference type="GO" id="GO:0005686">
    <property type="term" value="C:U2 snRNP"/>
    <property type="evidence" value="ECO:0007669"/>
    <property type="project" value="TreeGrafter"/>
</dbReference>